<evidence type="ECO:0000256" key="5">
    <source>
        <dbReference type="ARBA" id="ARBA00022723"/>
    </source>
</evidence>
<dbReference type="InterPro" id="IPR002139">
    <property type="entry name" value="Ribo/fructo_kinase"/>
</dbReference>
<keyword evidence="5 12" id="KW-0479">Metal-binding</keyword>
<evidence type="ECO:0000256" key="1">
    <source>
        <dbReference type="ARBA" id="ARBA00005380"/>
    </source>
</evidence>
<dbReference type="InterPro" id="IPR029056">
    <property type="entry name" value="Ribokinase-like"/>
</dbReference>
<evidence type="ECO:0000256" key="9">
    <source>
        <dbReference type="ARBA" id="ARBA00022842"/>
    </source>
</evidence>
<accession>A0ABP9M6Y6</accession>
<comment type="activity regulation">
    <text evidence="12">Activated by a monovalent cation that binds near, but not in, the active site. The most likely occupant of the site in vivo is potassium. Ion binding induces a conformational change that may alter substrate affinity.</text>
</comment>
<evidence type="ECO:0000256" key="11">
    <source>
        <dbReference type="ARBA" id="ARBA00023277"/>
    </source>
</evidence>
<dbReference type="InterPro" id="IPR011611">
    <property type="entry name" value="PfkB_dom"/>
</dbReference>
<feature type="binding site" evidence="12">
    <location>
        <begin position="248"/>
        <end position="249"/>
    </location>
    <ligand>
        <name>ATP</name>
        <dbReference type="ChEBI" id="CHEBI:30616"/>
    </ligand>
</feature>
<dbReference type="PRINTS" id="PR00990">
    <property type="entry name" value="RIBOKINASE"/>
</dbReference>
<proteinExistence type="inferred from homology"/>
<keyword evidence="6 12" id="KW-0547">Nucleotide-binding</keyword>
<evidence type="ECO:0000313" key="15">
    <source>
        <dbReference type="Proteomes" id="UP001501407"/>
    </source>
</evidence>
<feature type="binding site" evidence="12">
    <location>
        <position position="249"/>
    </location>
    <ligand>
        <name>substrate</name>
    </ligand>
</feature>
<keyword evidence="15" id="KW-1185">Reference proteome</keyword>
<comment type="similarity">
    <text evidence="1">Belongs to the carbohydrate kinase pfkB family.</text>
</comment>
<feature type="binding site" evidence="12">
    <location>
        <position position="282"/>
    </location>
    <ligand>
        <name>K(+)</name>
        <dbReference type="ChEBI" id="CHEBI:29103"/>
    </ligand>
</feature>
<protein>
    <recommendedName>
        <fullName evidence="3 12">Ribokinase</fullName>
        <shortName evidence="12">RK</shortName>
        <ecNumber evidence="2 12">2.7.1.15</ecNumber>
    </recommendedName>
</protein>
<keyword evidence="10 12" id="KW-0630">Potassium</keyword>
<comment type="catalytic activity">
    <reaction evidence="12">
        <text>D-ribose + ATP = D-ribose 5-phosphate + ADP + H(+)</text>
        <dbReference type="Rhea" id="RHEA:13697"/>
        <dbReference type="ChEBI" id="CHEBI:15378"/>
        <dbReference type="ChEBI" id="CHEBI:30616"/>
        <dbReference type="ChEBI" id="CHEBI:47013"/>
        <dbReference type="ChEBI" id="CHEBI:78346"/>
        <dbReference type="ChEBI" id="CHEBI:456216"/>
        <dbReference type="EC" id="2.7.1.15"/>
    </reaction>
</comment>
<dbReference type="SUPFAM" id="SSF53613">
    <property type="entry name" value="Ribokinase-like"/>
    <property type="match status" value="1"/>
</dbReference>
<comment type="cofactor">
    <cofactor evidence="12">
        <name>Mg(2+)</name>
        <dbReference type="ChEBI" id="CHEBI:18420"/>
    </cofactor>
    <text evidence="12">Requires a divalent cation, most likely magnesium in vivo, as an electrophilic catalyst to aid phosphoryl group transfer. It is the chelate of the metal and the nucleotide that is the actual substrate.</text>
</comment>
<comment type="caution">
    <text evidence="12">Lacks conserved residue(s) required for the propagation of feature annotation.</text>
</comment>
<feature type="binding site" evidence="12">
    <location>
        <position position="279"/>
    </location>
    <ligand>
        <name>K(+)</name>
        <dbReference type="ChEBI" id="CHEBI:29103"/>
    </ligand>
</feature>
<evidence type="ECO:0000256" key="2">
    <source>
        <dbReference type="ARBA" id="ARBA00012035"/>
    </source>
</evidence>
<feature type="binding site" evidence="12">
    <location>
        <position position="288"/>
    </location>
    <ligand>
        <name>K(+)</name>
        <dbReference type="ChEBI" id="CHEBI:29103"/>
    </ligand>
</feature>
<gene>
    <name evidence="12" type="primary">rbsK</name>
    <name evidence="14" type="ORF">GCM10025760_20360</name>
</gene>
<comment type="subunit">
    <text evidence="12">Homodimer.</text>
</comment>
<dbReference type="PANTHER" id="PTHR10584:SF166">
    <property type="entry name" value="RIBOKINASE"/>
    <property type="match status" value="1"/>
</dbReference>
<dbReference type="EMBL" id="BAABKZ010000002">
    <property type="protein sequence ID" value="GAA5092139.1"/>
    <property type="molecule type" value="Genomic_DNA"/>
</dbReference>
<comment type="similarity">
    <text evidence="12">Belongs to the carbohydrate kinase PfkB family. Ribokinase subfamily.</text>
</comment>
<comment type="function">
    <text evidence="12">Catalyzes the phosphorylation of ribose at O-5 in a reaction requiring ATP and magnesium. The resulting D-ribose-5-phosphate can then be used either for sythesis of nucleotides, histidine, and tryptophan, or as a component of the pentose phosphate pathway.</text>
</comment>
<dbReference type="Proteomes" id="UP001501407">
    <property type="component" value="Unassembled WGS sequence"/>
</dbReference>
<evidence type="ECO:0000256" key="7">
    <source>
        <dbReference type="ARBA" id="ARBA00022777"/>
    </source>
</evidence>
<keyword evidence="12" id="KW-0963">Cytoplasm</keyword>
<evidence type="ECO:0000313" key="14">
    <source>
        <dbReference type="EMBL" id="GAA5092139.1"/>
    </source>
</evidence>
<feature type="binding site" evidence="12">
    <location>
        <begin position="12"/>
        <end position="14"/>
    </location>
    <ligand>
        <name>substrate</name>
    </ligand>
</feature>
<feature type="binding site" evidence="12">
    <location>
        <position position="137"/>
    </location>
    <ligand>
        <name>substrate</name>
    </ligand>
</feature>
<comment type="caution">
    <text evidence="14">The sequence shown here is derived from an EMBL/GenBank/DDBJ whole genome shotgun (WGS) entry which is preliminary data.</text>
</comment>
<dbReference type="PROSITE" id="PS00584">
    <property type="entry name" value="PFKB_KINASES_2"/>
    <property type="match status" value="1"/>
</dbReference>
<feature type="domain" description="Carbohydrate kinase PfkB" evidence="13">
    <location>
        <begin position="4"/>
        <end position="291"/>
    </location>
</feature>
<dbReference type="RefSeq" id="WP_194414792.1">
    <property type="nucleotide sequence ID" value="NZ_BAABKZ010000002.1"/>
</dbReference>
<evidence type="ECO:0000256" key="3">
    <source>
        <dbReference type="ARBA" id="ARBA00016943"/>
    </source>
</evidence>
<feature type="binding site" evidence="12">
    <location>
        <position position="245"/>
    </location>
    <ligand>
        <name>K(+)</name>
        <dbReference type="ChEBI" id="CHEBI:29103"/>
    </ligand>
</feature>
<reference evidence="15" key="1">
    <citation type="journal article" date="2019" name="Int. J. Syst. Evol. Microbiol.">
        <title>The Global Catalogue of Microorganisms (GCM) 10K type strain sequencing project: providing services to taxonomists for standard genome sequencing and annotation.</title>
        <authorList>
            <consortium name="The Broad Institute Genomics Platform"/>
            <consortium name="The Broad Institute Genome Sequencing Center for Infectious Disease"/>
            <person name="Wu L."/>
            <person name="Ma J."/>
        </authorList>
    </citation>
    <scope>NUCLEOTIDE SEQUENCE [LARGE SCALE GENOMIC DNA]</scope>
    <source>
        <strain evidence="15">JCM 18959</strain>
    </source>
</reference>
<keyword evidence="9 12" id="KW-0460">Magnesium</keyword>
<feature type="active site" description="Proton acceptor" evidence="12">
    <location>
        <position position="249"/>
    </location>
</feature>
<dbReference type="InterPro" id="IPR011877">
    <property type="entry name" value="Ribokinase"/>
</dbReference>
<feature type="binding site" evidence="12">
    <location>
        <position position="284"/>
    </location>
    <ligand>
        <name>K(+)</name>
        <dbReference type="ChEBI" id="CHEBI:29103"/>
    </ligand>
</feature>
<evidence type="ECO:0000256" key="10">
    <source>
        <dbReference type="ARBA" id="ARBA00022958"/>
    </source>
</evidence>
<feature type="binding site" evidence="12">
    <location>
        <begin position="216"/>
        <end position="221"/>
    </location>
    <ligand>
        <name>ATP</name>
        <dbReference type="ChEBI" id="CHEBI:30616"/>
    </ligand>
</feature>
<dbReference type="EC" id="2.7.1.15" evidence="2 12"/>
<feature type="binding site" evidence="12">
    <location>
        <position position="243"/>
    </location>
    <ligand>
        <name>K(+)</name>
        <dbReference type="ChEBI" id="CHEBI:29103"/>
    </ligand>
</feature>
<dbReference type="InterPro" id="IPR002173">
    <property type="entry name" value="Carboh/pur_kinase_PfkB_CS"/>
</dbReference>
<keyword evidence="11 12" id="KW-0119">Carbohydrate metabolism</keyword>
<dbReference type="CDD" id="cd01174">
    <property type="entry name" value="ribokinase"/>
    <property type="match status" value="1"/>
</dbReference>
<keyword evidence="7 12" id="KW-0418">Kinase</keyword>
<keyword evidence="4 12" id="KW-0808">Transferase</keyword>
<evidence type="ECO:0000256" key="4">
    <source>
        <dbReference type="ARBA" id="ARBA00022679"/>
    </source>
</evidence>
<sequence>MNLDVVVVGSLNLDRTYTMPMLPDAGETLHATGTMVSSGGKGANQAVAASKLGARVALAGAVGCDDAGDAVLGAVSRAGVDTSLVRRIPDAPTGEAVILVDGEGRNFIVVTEGANAAAVAPEPSAAVEAKVVVGGFEVRDESVIGAAALAESVGALFVLNPSPFRPLPAAIAGRVDVLVVNEHELAEAAGVDVDTESDAALASARADLGAAALVVTLGARGAVAVADDGSVVRVPAVTVQATDTSGAGDAFMGALVARMAAGASMVDAVAFAAAVGSYSATNPGTQLSYPTLAELEGWMVLPPAVRRRM</sequence>
<comment type="pathway">
    <text evidence="12">Carbohydrate metabolism; D-ribose degradation; D-ribose 5-phosphate from beta-D-ribopyranose: step 2/2.</text>
</comment>
<evidence type="ECO:0000256" key="8">
    <source>
        <dbReference type="ARBA" id="ARBA00022840"/>
    </source>
</evidence>
<dbReference type="HAMAP" id="MF_01987">
    <property type="entry name" value="Ribokinase"/>
    <property type="match status" value="1"/>
</dbReference>
<name>A0ABP9M6Y6_9MICO</name>
<feature type="binding site" evidence="12">
    <location>
        <position position="181"/>
    </location>
    <ligand>
        <name>ATP</name>
        <dbReference type="ChEBI" id="CHEBI:30616"/>
    </ligand>
</feature>
<dbReference type="Gene3D" id="3.40.1190.20">
    <property type="match status" value="1"/>
</dbReference>
<evidence type="ECO:0000256" key="6">
    <source>
        <dbReference type="ARBA" id="ARBA00022741"/>
    </source>
</evidence>
<evidence type="ECO:0000259" key="13">
    <source>
        <dbReference type="Pfam" id="PF00294"/>
    </source>
</evidence>
<dbReference type="PANTHER" id="PTHR10584">
    <property type="entry name" value="SUGAR KINASE"/>
    <property type="match status" value="1"/>
</dbReference>
<dbReference type="Pfam" id="PF00294">
    <property type="entry name" value="PfkB"/>
    <property type="match status" value="1"/>
</dbReference>
<organism evidence="14 15">
    <name type="scientific">Microbacterium yannicii</name>
    <dbReference type="NCBI Taxonomy" id="671622"/>
    <lineage>
        <taxon>Bacteria</taxon>
        <taxon>Bacillati</taxon>
        <taxon>Actinomycetota</taxon>
        <taxon>Actinomycetes</taxon>
        <taxon>Micrococcales</taxon>
        <taxon>Microbacteriaceae</taxon>
        <taxon>Microbacterium</taxon>
    </lineage>
</organism>
<keyword evidence="8 12" id="KW-0067">ATP-binding</keyword>
<comment type="subcellular location">
    <subcellularLocation>
        <location evidence="12">Cytoplasm</location>
    </subcellularLocation>
</comment>
<evidence type="ECO:0000256" key="12">
    <source>
        <dbReference type="HAMAP-Rule" id="MF_01987"/>
    </source>
</evidence>
<feature type="binding site" evidence="12">
    <location>
        <begin position="40"/>
        <end position="44"/>
    </location>
    <ligand>
        <name>substrate</name>
    </ligand>
</feature>